<geneLocation type="plasmid" evidence="2 3">
    <name>pSchITTGS70c</name>
</geneLocation>
<dbReference type="Proteomes" id="UP001432360">
    <property type="component" value="Plasmid pSchITTGS70c"/>
</dbReference>
<evidence type="ECO:0000313" key="3">
    <source>
        <dbReference type="Proteomes" id="UP001432360"/>
    </source>
</evidence>
<dbReference type="PRINTS" id="PR00081">
    <property type="entry name" value="GDHRDH"/>
</dbReference>
<name>A0ABZ2BJK4_9HYPH</name>
<dbReference type="Pfam" id="PF13561">
    <property type="entry name" value="adh_short_C2"/>
    <property type="match status" value="1"/>
</dbReference>
<dbReference type="RefSeq" id="WP_331375479.1">
    <property type="nucleotide sequence ID" value="NZ_CP133151.1"/>
</dbReference>
<dbReference type="InterPro" id="IPR036291">
    <property type="entry name" value="NAD(P)-bd_dom_sf"/>
</dbReference>
<accession>A0ABZ2BJK4</accession>
<dbReference type="PRINTS" id="PR00080">
    <property type="entry name" value="SDRFAMILY"/>
</dbReference>
<reference evidence="2" key="1">
    <citation type="submission" date="2023-08" db="EMBL/GenBank/DDBJ databases">
        <title>Complete genome sequence of Sinorhizobium chiapanecum ITTG S70 isolated from Acaciella angustissima nodules in Chiapas-Mexico.</title>
        <authorList>
            <person name="Rincon-Rosales R."/>
            <person name="Rogel M.A."/>
            <person name="Rincon-Medina C.I."/>
            <person name="Guerrero G."/>
            <person name="Manzano-Gomez L.A."/>
            <person name="Lopez-Lopez A."/>
            <person name="Rincon Molina F.A."/>
            <person name="Martinez-Romero E."/>
        </authorList>
    </citation>
    <scope>NUCLEOTIDE SEQUENCE</scope>
    <source>
        <strain evidence="2">ITTG S70</strain>
        <plasmid evidence="2">pSchITTGS70c</plasmid>
    </source>
</reference>
<evidence type="ECO:0000313" key="2">
    <source>
        <dbReference type="EMBL" id="WVT06415.1"/>
    </source>
</evidence>
<dbReference type="CDD" id="cd05233">
    <property type="entry name" value="SDR_c"/>
    <property type="match status" value="1"/>
</dbReference>
<protein>
    <submittedName>
        <fullName evidence="2">SDR family oxidoreductase</fullName>
    </submittedName>
</protein>
<dbReference type="SUPFAM" id="SSF51735">
    <property type="entry name" value="NAD(P)-binding Rossmann-fold domains"/>
    <property type="match status" value="1"/>
</dbReference>
<dbReference type="InterPro" id="IPR002347">
    <property type="entry name" value="SDR_fam"/>
</dbReference>
<organism evidence="2 3">
    <name type="scientific">Sinorhizobium chiapasense</name>
    <dbReference type="NCBI Taxonomy" id="501572"/>
    <lineage>
        <taxon>Bacteria</taxon>
        <taxon>Pseudomonadati</taxon>
        <taxon>Pseudomonadota</taxon>
        <taxon>Alphaproteobacteria</taxon>
        <taxon>Hyphomicrobiales</taxon>
        <taxon>Rhizobiaceae</taxon>
        <taxon>Sinorhizobium/Ensifer group</taxon>
        <taxon>Sinorhizobium</taxon>
    </lineage>
</organism>
<comment type="similarity">
    <text evidence="1">Belongs to the short-chain dehydrogenases/reductases (SDR) family.</text>
</comment>
<dbReference type="PANTHER" id="PTHR42760">
    <property type="entry name" value="SHORT-CHAIN DEHYDROGENASES/REDUCTASES FAMILY MEMBER"/>
    <property type="match status" value="1"/>
</dbReference>
<keyword evidence="3" id="KW-1185">Reference proteome</keyword>
<dbReference type="EMBL" id="CP133151">
    <property type="protein sequence ID" value="WVT06415.1"/>
    <property type="molecule type" value="Genomic_DNA"/>
</dbReference>
<dbReference type="Gene3D" id="3.40.50.720">
    <property type="entry name" value="NAD(P)-binding Rossmann-like Domain"/>
    <property type="match status" value="1"/>
</dbReference>
<evidence type="ECO:0000256" key="1">
    <source>
        <dbReference type="ARBA" id="ARBA00006484"/>
    </source>
</evidence>
<keyword evidence="2" id="KW-0614">Plasmid</keyword>
<proteinExistence type="inferred from homology"/>
<gene>
    <name evidence="2" type="ORF">RB548_23975</name>
</gene>
<sequence length="258" mass="28056">MSGVSDDHRVLVTAGANGIGLAIAKVFLRSGAQVYVCDIDPDALERASREYPSLKTCRADISSVSDVDELARIIEGELGGIDTLVNNAGIGGPSKFVEDLSDDDWAGVFAVNVTGTFNVVRRFVPKMKEQKKGSIINISTTSTRTGLPKRTPYVVSKFAIEGLTKNLTRELGPFNIRCNTISPGSIENERGRMLMQKRAESHGIPYEEALQQRLSFISMRTKINPTEIGEMALFLSSEGAKHVTGQCVSVCGNVEWED</sequence>